<protein>
    <submittedName>
        <fullName evidence="10">NADH dehydrogenase (Quinone)</fullName>
        <ecNumber evidence="10">1.6.99.5</ecNumber>
    </submittedName>
</protein>
<evidence type="ECO:0000256" key="1">
    <source>
        <dbReference type="ARBA" id="ARBA00004651"/>
    </source>
</evidence>
<feature type="transmembrane region" description="Helical" evidence="8">
    <location>
        <begin position="415"/>
        <end position="435"/>
    </location>
</feature>
<dbReference type="STRING" id="768671.ThimaDRAFT_1747"/>
<feature type="transmembrane region" description="Helical" evidence="8">
    <location>
        <begin position="283"/>
        <end position="300"/>
    </location>
</feature>
<evidence type="ECO:0000256" key="4">
    <source>
        <dbReference type="ARBA" id="ARBA00022989"/>
    </source>
</evidence>
<evidence type="ECO:0000313" key="11">
    <source>
        <dbReference type="Proteomes" id="UP000005459"/>
    </source>
</evidence>
<dbReference type="GO" id="GO:0016491">
    <property type="term" value="F:oxidoreductase activity"/>
    <property type="evidence" value="ECO:0007669"/>
    <property type="project" value="UniProtKB-KW"/>
</dbReference>
<feature type="transmembrane region" description="Helical" evidence="8">
    <location>
        <begin position="377"/>
        <end position="395"/>
    </location>
</feature>
<proteinExistence type="predicted"/>
<dbReference type="AlphaFoldDB" id="F9U9Z5"/>
<dbReference type="PRINTS" id="PR01437">
    <property type="entry name" value="NUOXDRDTASE4"/>
</dbReference>
<evidence type="ECO:0000259" key="9">
    <source>
        <dbReference type="Pfam" id="PF00361"/>
    </source>
</evidence>
<feature type="domain" description="NADH:quinone oxidoreductase/Mrp antiporter transmembrane" evidence="9">
    <location>
        <begin position="127"/>
        <end position="424"/>
    </location>
</feature>
<dbReference type="Proteomes" id="UP000005459">
    <property type="component" value="Unassembled WGS sequence"/>
</dbReference>
<feature type="transmembrane region" description="Helical" evidence="8">
    <location>
        <begin position="131"/>
        <end position="150"/>
    </location>
</feature>
<name>F9U9Z5_9GAMM</name>
<keyword evidence="4 8" id="KW-1133">Transmembrane helix</keyword>
<feature type="transmembrane region" description="Helical" evidence="8">
    <location>
        <begin position="602"/>
        <end position="620"/>
    </location>
</feature>
<feature type="transmembrane region" description="Helical" evidence="8">
    <location>
        <begin position="242"/>
        <end position="263"/>
    </location>
</feature>
<evidence type="ECO:0000256" key="6">
    <source>
        <dbReference type="ARBA" id="ARBA00023136"/>
    </source>
</evidence>
<feature type="transmembrane region" description="Helical" evidence="8">
    <location>
        <begin position="6"/>
        <end position="23"/>
    </location>
</feature>
<comment type="subcellular location">
    <subcellularLocation>
        <location evidence="1">Cell membrane</location>
        <topology evidence="1">Multi-pass membrane protein</topology>
    </subcellularLocation>
    <subcellularLocation>
        <location evidence="7">Membrane</location>
        <topology evidence="7">Multi-pass membrane protein</topology>
    </subcellularLocation>
</comment>
<keyword evidence="3 7" id="KW-0812">Transmembrane</keyword>
<feature type="transmembrane region" description="Helical" evidence="8">
    <location>
        <begin position="30"/>
        <end position="50"/>
    </location>
</feature>
<evidence type="ECO:0000256" key="5">
    <source>
        <dbReference type="ARBA" id="ARBA00023002"/>
    </source>
</evidence>
<dbReference type="RefSeq" id="WP_007192623.1">
    <property type="nucleotide sequence ID" value="NZ_AFWV01000005.1"/>
</dbReference>
<dbReference type="PANTHER" id="PTHR42682">
    <property type="entry name" value="HYDROGENASE-4 COMPONENT F"/>
    <property type="match status" value="1"/>
</dbReference>
<dbReference type="InterPro" id="IPR003918">
    <property type="entry name" value="NADH_UbQ_OxRdtase"/>
</dbReference>
<keyword evidence="5 10" id="KW-0560">Oxidoreductase</keyword>
<reference evidence="10 11" key="1">
    <citation type="submission" date="2011-06" db="EMBL/GenBank/DDBJ databases">
        <title>The draft genome of Thiocapsa marina 5811.</title>
        <authorList>
            <consortium name="US DOE Joint Genome Institute (JGI-PGF)"/>
            <person name="Lucas S."/>
            <person name="Han J."/>
            <person name="Cheng J.-F."/>
            <person name="Goodwin L."/>
            <person name="Pitluck S."/>
            <person name="Peters L."/>
            <person name="Land M.L."/>
            <person name="Hauser L."/>
            <person name="Vogl K."/>
            <person name="Liu Z."/>
            <person name="Imhoff J."/>
            <person name="Thiel V."/>
            <person name="Frigaard N.-U."/>
            <person name="Bryant D."/>
            <person name="Woyke T.J."/>
        </authorList>
    </citation>
    <scope>NUCLEOTIDE SEQUENCE [LARGE SCALE GENOMIC DNA]</scope>
    <source>
        <strain evidence="10 11">5811</strain>
    </source>
</reference>
<keyword evidence="2" id="KW-1003">Cell membrane</keyword>
<evidence type="ECO:0000256" key="7">
    <source>
        <dbReference type="RuleBase" id="RU000320"/>
    </source>
</evidence>
<dbReference type="EC" id="1.6.99.5" evidence="10"/>
<keyword evidence="6 8" id="KW-0472">Membrane</keyword>
<dbReference type="Pfam" id="PF00361">
    <property type="entry name" value="Proton_antipo_M"/>
    <property type="match status" value="1"/>
</dbReference>
<feature type="transmembrane region" description="Helical" evidence="8">
    <location>
        <begin position="336"/>
        <end position="357"/>
    </location>
</feature>
<feature type="transmembrane region" description="Helical" evidence="8">
    <location>
        <begin position="162"/>
        <end position="182"/>
    </location>
</feature>
<dbReference type="PANTHER" id="PTHR42682:SF4">
    <property type="entry name" value="NADH-UBIQUINONE_PLASTOQUINONE"/>
    <property type="match status" value="1"/>
</dbReference>
<feature type="transmembrane region" description="Helical" evidence="8">
    <location>
        <begin position="108"/>
        <end position="125"/>
    </location>
</feature>
<feature type="transmembrane region" description="Helical" evidence="8">
    <location>
        <begin position="455"/>
        <end position="473"/>
    </location>
</feature>
<feature type="transmembrane region" description="Helical" evidence="8">
    <location>
        <begin position="510"/>
        <end position="531"/>
    </location>
</feature>
<dbReference type="GO" id="GO:0042773">
    <property type="term" value="P:ATP synthesis coupled electron transport"/>
    <property type="evidence" value="ECO:0007669"/>
    <property type="project" value="InterPro"/>
</dbReference>
<accession>F9U9Z5</accession>
<evidence type="ECO:0000256" key="2">
    <source>
        <dbReference type="ARBA" id="ARBA00022475"/>
    </source>
</evidence>
<evidence type="ECO:0000256" key="8">
    <source>
        <dbReference type="SAM" id="Phobius"/>
    </source>
</evidence>
<dbReference type="GO" id="GO:0005886">
    <property type="term" value="C:plasma membrane"/>
    <property type="evidence" value="ECO:0007669"/>
    <property type="project" value="UniProtKB-SubCell"/>
</dbReference>
<dbReference type="EMBL" id="AFWV01000005">
    <property type="protein sequence ID" value="EGV18943.1"/>
    <property type="molecule type" value="Genomic_DNA"/>
</dbReference>
<organism evidence="10 11">
    <name type="scientific">Thiocapsa marina 5811</name>
    <dbReference type="NCBI Taxonomy" id="768671"/>
    <lineage>
        <taxon>Bacteria</taxon>
        <taxon>Pseudomonadati</taxon>
        <taxon>Pseudomonadota</taxon>
        <taxon>Gammaproteobacteria</taxon>
        <taxon>Chromatiales</taxon>
        <taxon>Chromatiaceae</taxon>
        <taxon>Thiocapsa</taxon>
    </lineage>
</organism>
<feature type="transmembrane region" description="Helical" evidence="8">
    <location>
        <begin position="202"/>
        <end position="221"/>
    </location>
</feature>
<evidence type="ECO:0000256" key="3">
    <source>
        <dbReference type="ARBA" id="ARBA00022692"/>
    </source>
</evidence>
<evidence type="ECO:0000313" key="10">
    <source>
        <dbReference type="EMBL" id="EGV18943.1"/>
    </source>
</evidence>
<gene>
    <name evidence="10" type="ORF">ThimaDRAFT_1747</name>
</gene>
<dbReference type="InterPro" id="IPR052175">
    <property type="entry name" value="ComplexI-like_HydComp"/>
</dbReference>
<dbReference type="eggNOG" id="COG0651">
    <property type="taxonomic scope" value="Bacteria"/>
</dbReference>
<keyword evidence="11" id="KW-1185">Reference proteome</keyword>
<sequence>MTSLDHLVLVSALTLALMLLFGRMRIAGRLAVVLYAVQFLLLMQTGALLGEPVASSLTLSVLDLQMHWRYDALSWFFAMITIGAGFFCAWYAAGVWQERYREEGHSPRLFHVALAANVLTMLILLGSGDLLSLFIGWELVSWASFLLMAVGGGPAGRAALRYLVYAFSGGMAILAGLMLIYTQTGSLDYARVLSLLGELSDGQVWLLLLLIGGGFAVKMGLLPFHLWQAAAYAETPGPGSSFLGAISARMGLYALIMLLVAMLGIGRLTAMEVPFTFLSARDLIAWIAALTVIIPTYIALQQHDARYLLAWHGIGQGGYMLLGLMVGNAVGSAGGLFHVFTYGITQAALLMAVFAVVHRTGTADLNKLGGLVARMPLTFLVLLFGIISLAGLPPMAGFVSKWMVYRSLVAEGMPLLFVAAVVGTLGTILSVYKLIHNIFLGQLRIEHEQVREAPLSMLLPMLGLSTLIFLVGVTPGPALSWVAAVQASLGLPPVPYTLGGIEDPRGGLDMLWLVGILMAGFGVGALIFFGLGGRSKRVHQLDNYAGGHFLTADVRYQYSDNFYAGLMHLIGPWYRGAFLWLEKALTATVAFLSAVMNGFYRYAQPALFVLATAVALLALTTA</sequence>
<dbReference type="InterPro" id="IPR001750">
    <property type="entry name" value="ND/Mrp_TM"/>
</dbReference>
<feature type="transmembrane region" description="Helical" evidence="8">
    <location>
        <begin position="72"/>
        <end position="96"/>
    </location>
</feature>
<feature type="transmembrane region" description="Helical" evidence="8">
    <location>
        <begin position="307"/>
        <end position="330"/>
    </location>
</feature>
<dbReference type="GO" id="GO:0008137">
    <property type="term" value="F:NADH dehydrogenase (ubiquinone) activity"/>
    <property type="evidence" value="ECO:0007669"/>
    <property type="project" value="InterPro"/>
</dbReference>